<keyword evidence="1" id="KW-0732">Signal</keyword>
<dbReference type="Pfam" id="PF07007">
    <property type="entry name" value="LprI"/>
    <property type="match status" value="1"/>
</dbReference>
<feature type="chain" id="PRO_5012114347" description="Lysozyme inhibitor LprI-like N-terminal domain-containing protein" evidence="1">
    <location>
        <begin position="23"/>
        <end position="179"/>
    </location>
</feature>
<evidence type="ECO:0000256" key="1">
    <source>
        <dbReference type="SAM" id="SignalP"/>
    </source>
</evidence>
<dbReference type="Proteomes" id="UP000186323">
    <property type="component" value="Chromosome I"/>
</dbReference>
<dbReference type="RefSeq" id="WP_072333610.1">
    <property type="nucleotide sequence ID" value="NZ_DBGALU010000125.1"/>
</dbReference>
<sequence>MPTKRLLPALLAALLLAAPAAAAEHAPGFEACIKKNPKRSDQKQCLDMERDYWQKKLDARYQAMQGICKKFSGPEAEKRGAACLDALEENQHSWLAYKASMRPVAENHPNSQSATENLAWLEIDQLRKRIHDLESLDPSLADRPARRSTTMDDIEKGLSDFGNSMESLFNSGMKKMGLD</sequence>
<organism evidence="3 4">
    <name type="scientific">Desulfovibrio piger</name>
    <dbReference type="NCBI Taxonomy" id="901"/>
    <lineage>
        <taxon>Bacteria</taxon>
        <taxon>Pseudomonadati</taxon>
        <taxon>Thermodesulfobacteriota</taxon>
        <taxon>Desulfovibrionia</taxon>
        <taxon>Desulfovibrionales</taxon>
        <taxon>Desulfovibrionaceae</taxon>
        <taxon>Desulfovibrio</taxon>
    </lineage>
</organism>
<feature type="domain" description="Lysozyme inhibitor LprI-like N-terminal" evidence="2">
    <location>
        <begin position="32"/>
        <end position="132"/>
    </location>
</feature>
<proteinExistence type="predicted"/>
<evidence type="ECO:0000313" key="3">
    <source>
        <dbReference type="EMBL" id="SFV72761.1"/>
    </source>
</evidence>
<dbReference type="KEGG" id="dpg:DESPIGER_0896"/>
<reference evidence="4" key="1">
    <citation type="submission" date="2016-10" db="EMBL/GenBank/DDBJ databases">
        <authorList>
            <person name="Wegmann U."/>
        </authorList>
    </citation>
    <scope>NUCLEOTIDE SEQUENCE [LARGE SCALE GENOMIC DNA]</scope>
</reference>
<evidence type="ECO:0000259" key="2">
    <source>
        <dbReference type="Pfam" id="PF07007"/>
    </source>
</evidence>
<dbReference type="EMBL" id="LT630450">
    <property type="protein sequence ID" value="SFV72761.1"/>
    <property type="molecule type" value="Genomic_DNA"/>
</dbReference>
<protein>
    <recommendedName>
        <fullName evidence="2">Lysozyme inhibitor LprI-like N-terminal domain-containing protein</fullName>
    </recommendedName>
</protein>
<accession>A0A1K1LDG2</accession>
<dbReference type="Gene3D" id="1.20.1270.180">
    <property type="match status" value="1"/>
</dbReference>
<dbReference type="AlphaFoldDB" id="A0A1K1LDG2"/>
<name>A0A1K1LDG2_9BACT</name>
<gene>
    <name evidence="3" type="ORF">DESPIGER_0896</name>
</gene>
<feature type="signal peptide" evidence="1">
    <location>
        <begin position="1"/>
        <end position="22"/>
    </location>
</feature>
<dbReference type="OrthoDB" id="9887716at2"/>
<dbReference type="InterPro" id="IPR009739">
    <property type="entry name" value="LprI-like_N"/>
</dbReference>
<keyword evidence="4" id="KW-1185">Reference proteome</keyword>
<evidence type="ECO:0000313" key="4">
    <source>
        <dbReference type="Proteomes" id="UP000186323"/>
    </source>
</evidence>